<dbReference type="AlphaFoldDB" id="D7MBZ3"/>
<dbReference type="HOGENOM" id="CLU_2402675_0_0_1"/>
<organism evidence="2">
    <name type="scientific">Arabidopsis lyrata subsp. lyrata</name>
    <name type="common">Lyre-leaved rock-cress</name>
    <dbReference type="NCBI Taxonomy" id="81972"/>
    <lineage>
        <taxon>Eukaryota</taxon>
        <taxon>Viridiplantae</taxon>
        <taxon>Streptophyta</taxon>
        <taxon>Embryophyta</taxon>
        <taxon>Tracheophyta</taxon>
        <taxon>Spermatophyta</taxon>
        <taxon>Magnoliopsida</taxon>
        <taxon>eudicotyledons</taxon>
        <taxon>Gunneridae</taxon>
        <taxon>Pentapetalae</taxon>
        <taxon>rosids</taxon>
        <taxon>malvids</taxon>
        <taxon>Brassicales</taxon>
        <taxon>Brassicaceae</taxon>
        <taxon>Camelineae</taxon>
        <taxon>Arabidopsis</taxon>
    </lineage>
</organism>
<name>D7MBZ3_ARALL</name>
<proteinExistence type="predicted"/>
<keyword evidence="2" id="KW-1185">Reference proteome</keyword>
<sequence>MPGARSEEPQNLLIHLTATTPPNESSGRDQYLWRTAVGSSSLAFSSKAKWEQLRVRPPLLPWTKVVPRYSFFTWLAIKKLGLVCSNILCPLWN</sequence>
<reference evidence="2" key="1">
    <citation type="journal article" date="2011" name="Nat. Genet.">
        <title>The Arabidopsis lyrata genome sequence and the basis of rapid genome size change.</title>
        <authorList>
            <person name="Hu T.T."/>
            <person name="Pattyn P."/>
            <person name="Bakker E.G."/>
            <person name="Cao J."/>
            <person name="Cheng J.-F."/>
            <person name="Clark R.M."/>
            <person name="Fahlgren N."/>
            <person name="Fawcett J.A."/>
            <person name="Grimwood J."/>
            <person name="Gundlach H."/>
            <person name="Haberer G."/>
            <person name="Hollister J.D."/>
            <person name="Ossowski S."/>
            <person name="Ottilar R.P."/>
            <person name="Salamov A.A."/>
            <person name="Schneeberger K."/>
            <person name="Spannagl M."/>
            <person name="Wang X."/>
            <person name="Yang L."/>
            <person name="Nasrallah M.E."/>
            <person name="Bergelson J."/>
            <person name="Carrington J.C."/>
            <person name="Gaut B.S."/>
            <person name="Schmutz J."/>
            <person name="Mayer K.F.X."/>
            <person name="Van de Peer Y."/>
            <person name="Grigoriev I.V."/>
            <person name="Nordborg M."/>
            <person name="Weigel D."/>
            <person name="Guo Y.-L."/>
        </authorList>
    </citation>
    <scope>NUCLEOTIDE SEQUENCE [LARGE SCALE GENOMIC DNA]</scope>
    <source>
        <strain evidence="2">cv. MN47</strain>
    </source>
</reference>
<accession>D7MBZ3</accession>
<dbReference type="EMBL" id="GL348719">
    <property type="protein sequence ID" value="EFH44326.1"/>
    <property type="molecule type" value="Genomic_DNA"/>
</dbReference>
<dbReference type="Gramene" id="scaffold_702718.1">
    <property type="protein sequence ID" value="scaffold_702718.1"/>
    <property type="gene ID" value="scaffold_702718.1"/>
</dbReference>
<evidence type="ECO:0008006" key="3">
    <source>
        <dbReference type="Google" id="ProtNLM"/>
    </source>
</evidence>
<evidence type="ECO:0000313" key="1">
    <source>
        <dbReference type="EMBL" id="EFH44326.1"/>
    </source>
</evidence>
<dbReference type="Proteomes" id="UP000008694">
    <property type="component" value="Unassembled WGS sequence"/>
</dbReference>
<evidence type="ECO:0000313" key="2">
    <source>
        <dbReference type="Proteomes" id="UP000008694"/>
    </source>
</evidence>
<protein>
    <recommendedName>
        <fullName evidence="3">Reverse transcriptase zinc-binding domain-containing protein</fullName>
    </recommendedName>
</protein>
<gene>
    <name evidence="1" type="ORF">ARALYDRAFT_914976</name>
</gene>
<dbReference type="eggNOG" id="KOG1075">
    <property type="taxonomic scope" value="Eukaryota"/>
</dbReference>